<feature type="region of interest" description="Disordered" evidence="1">
    <location>
        <begin position="79"/>
        <end position="102"/>
    </location>
</feature>
<gene>
    <name evidence="2" type="ORF">EV650_7251</name>
</gene>
<reference evidence="2 3" key="1">
    <citation type="submission" date="2019-03" db="EMBL/GenBank/DDBJ databases">
        <title>Genomic Encyclopedia of Type Strains, Phase III (KMG-III): the genomes of soil and plant-associated and newly described type strains.</title>
        <authorList>
            <person name="Whitman W."/>
        </authorList>
    </citation>
    <scope>NUCLEOTIDE SEQUENCE [LARGE SCALE GENOMIC DNA]</scope>
    <source>
        <strain evidence="2 3">VKM Ac-2570</strain>
    </source>
</reference>
<protein>
    <submittedName>
        <fullName evidence="2">Uncharacterized protein</fullName>
    </submittedName>
</protein>
<comment type="caution">
    <text evidence="2">The sequence shown here is derived from an EMBL/GenBank/DDBJ whole genome shotgun (WGS) entry which is preliminary data.</text>
</comment>
<proteinExistence type="predicted"/>
<name>A0A4R7ZDY5_9ACTN</name>
<dbReference type="EMBL" id="SODF01000003">
    <property type="protein sequence ID" value="TDW15759.1"/>
    <property type="molecule type" value="Genomic_DNA"/>
</dbReference>
<dbReference type="AlphaFoldDB" id="A0A4R7ZDY5"/>
<organism evidence="2 3">
    <name type="scientific">Kribbella kalugense</name>
    <dbReference type="NCBI Taxonomy" id="2512221"/>
    <lineage>
        <taxon>Bacteria</taxon>
        <taxon>Bacillati</taxon>
        <taxon>Actinomycetota</taxon>
        <taxon>Actinomycetes</taxon>
        <taxon>Propionibacteriales</taxon>
        <taxon>Kribbellaceae</taxon>
        <taxon>Kribbella</taxon>
    </lineage>
</organism>
<accession>A0A4R7ZDY5</accession>
<dbReference type="Proteomes" id="UP000295447">
    <property type="component" value="Unassembled WGS sequence"/>
</dbReference>
<evidence type="ECO:0000256" key="1">
    <source>
        <dbReference type="SAM" id="MobiDB-lite"/>
    </source>
</evidence>
<evidence type="ECO:0000313" key="2">
    <source>
        <dbReference type="EMBL" id="TDW15759.1"/>
    </source>
</evidence>
<evidence type="ECO:0000313" key="3">
    <source>
        <dbReference type="Proteomes" id="UP000295447"/>
    </source>
</evidence>
<sequence>MPFSFGDGGVPEAVLLTYDQFEDLGGESKFERRPGVVTAETVDAELVAMVAAIRAGSFAPVIWGDDGVPEAVIMSTSQYRQLRGDDEPPPGTVEDPTRRVYATEPLPTSRPMTVDEFAELMGPETQRILDEIRQEDDSSH</sequence>
<keyword evidence="3" id="KW-1185">Reference proteome</keyword>